<sequence>MNNVSELFTGCLAILFFASLFLLFYTFTLDKDGIIFKYLNKTFLVLTVVPAIFLILVAIYLLIFAMVKTTMFLL</sequence>
<organism evidence="2">
    <name type="scientific">Myoviridae sp. ctJ2i1</name>
    <dbReference type="NCBI Taxonomy" id="2825079"/>
    <lineage>
        <taxon>Viruses</taxon>
        <taxon>Duplodnaviria</taxon>
        <taxon>Heunggongvirae</taxon>
        <taxon>Uroviricota</taxon>
        <taxon>Caudoviricetes</taxon>
    </lineage>
</organism>
<reference evidence="2" key="1">
    <citation type="journal article" date="2021" name="Proc. Natl. Acad. Sci. U.S.A.">
        <title>A Catalog of Tens of Thousands of Viruses from Human Metagenomes Reveals Hidden Associations with Chronic Diseases.</title>
        <authorList>
            <person name="Tisza M.J."/>
            <person name="Buck C.B."/>
        </authorList>
    </citation>
    <scope>NUCLEOTIDE SEQUENCE</scope>
    <source>
        <strain evidence="2">CtJ2i1</strain>
    </source>
</reference>
<feature type="transmembrane region" description="Helical" evidence="1">
    <location>
        <begin position="43"/>
        <end position="67"/>
    </location>
</feature>
<keyword evidence="1" id="KW-0812">Transmembrane</keyword>
<name>A0A8S5V1H8_9CAUD</name>
<accession>A0A8S5V1H8</accession>
<protein>
    <submittedName>
        <fullName evidence="2">Uncharacterized protein</fullName>
    </submittedName>
</protein>
<feature type="transmembrane region" description="Helical" evidence="1">
    <location>
        <begin position="7"/>
        <end position="27"/>
    </location>
</feature>
<evidence type="ECO:0000313" key="2">
    <source>
        <dbReference type="EMBL" id="DAG00602.1"/>
    </source>
</evidence>
<evidence type="ECO:0000256" key="1">
    <source>
        <dbReference type="SAM" id="Phobius"/>
    </source>
</evidence>
<keyword evidence="1" id="KW-1133">Transmembrane helix</keyword>
<dbReference type="EMBL" id="BK016182">
    <property type="protein sequence ID" value="DAG00602.1"/>
    <property type="molecule type" value="Genomic_DNA"/>
</dbReference>
<keyword evidence="1" id="KW-0472">Membrane</keyword>
<proteinExistence type="predicted"/>